<organism evidence="1">
    <name type="scientific">uncultured Caudovirales phage</name>
    <dbReference type="NCBI Taxonomy" id="2100421"/>
    <lineage>
        <taxon>Viruses</taxon>
        <taxon>Duplodnaviria</taxon>
        <taxon>Heunggongvirae</taxon>
        <taxon>Uroviricota</taxon>
        <taxon>Caudoviricetes</taxon>
        <taxon>Peduoviridae</taxon>
        <taxon>Maltschvirus</taxon>
        <taxon>Maltschvirus maltsch</taxon>
    </lineage>
</organism>
<gene>
    <name evidence="1" type="ORF">UFOVP636_42</name>
</gene>
<name>A0A6J5NA74_9CAUD</name>
<dbReference type="EMBL" id="LR796597">
    <property type="protein sequence ID" value="CAB4153963.1"/>
    <property type="molecule type" value="Genomic_DNA"/>
</dbReference>
<protein>
    <submittedName>
        <fullName evidence="1">Uncharacterized protein</fullName>
    </submittedName>
</protein>
<evidence type="ECO:0000313" key="1">
    <source>
        <dbReference type="EMBL" id="CAB4153963.1"/>
    </source>
</evidence>
<proteinExistence type="predicted"/>
<sequence>MEKIRFSPVYQQALKQIETSSAITTSVNELKTLYANRTKIESITELSVSGAGLKFNISSKDEAFSGFIFTMTESINSKIEQKEKEIDAILNSEIKAIA</sequence>
<reference evidence="1" key="1">
    <citation type="submission" date="2020-04" db="EMBL/GenBank/DDBJ databases">
        <authorList>
            <person name="Chiriac C."/>
            <person name="Salcher M."/>
            <person name="Ghai R."/>
            <person name="Kavagutti S V."/>
        </authorList>
    </citation>
    <scope>NUCLEOTIDE SEQUENCE</scope>
</reference>
<accession>A0A6J5NA74</accession>